<comment type="caution">
    <text evidence="3">The sequence shown here is derived from an EMBL/GenBank/DDBJ whole genome shotgun (WGS) entry which is preliminary data.</text>
</comment>
<dbReference type="AlphaFoldDB" id="A0A941GYM6"/>
<evidence type="ECO:0000256" key="1">
    <source>
        <dbReference type="SAM" id="Coils"/>
    </source>
</evidence>
<sequence>MGASEAFKDAVKAGKLTEALMLAMSQAVELKITTWVVSPEAREKQGKRLKTKLNLIEGIENEIGEELIGKYEEVQNLHFSQVAAGSETIRNNLESLEKMLRLMVTLQQDRENNEQIREREKQLPGEQGTEVNPQVSYLEENREPREKLEGEVEKKELETEEAEANYLEENIELIENLETEANTQEIFLEGNIEENLEFEANYQYLAEQPEFEIDLEVKENLEVLILEEKPILETIEESALEAEWEEVLEAEEVSNQSKQEDDEEWGDWMEEEPEATIPQIETLDLEDDKGWEEDLETNPEIEAEKDGSFSFEDWINDENKEHSEKQ</sequence>
<evidence type="ECO:0000313" key="3">
    <source>
        <dbReference type="EMBL" id="MBR8828743.1"/>
    </source>
</evidence>
<organism evidence="3 4">
    <name type="scientific">Gomphosphaeria aponina SAG 52.96 = DSM 107014</name>
    <dbReference type="NCBI Taxonomy" id="1521640"/>
    <lineage>
        <taxon>Bacteria</taxon>
        <taxon>Bacillati</taxon>
        <taxon>Cyanobacteriota</taxon>
        <taxon>Cyanophyceae</taxon>
        <taxon>Oscillatoriophycideae</taxon>
        <taxon>Chroococcales</taxon>
        <taxon>Gomphosphaeriaceae</taxon>
        <taxon>Gomphosphaeria</taxon>
    </lineage>
</organism>
<evidence type="ECO:0000313" key="4">
    <source>
        <dbReference type="Proteomes" id="UP000767446"/>
    </source>
</evidence>
<proteinExistence type="predicted"/>
<feature type="region of interest" description="Disordered" evidence="2">
    <location>
        <begin position="110"/>
        <end position="131"/>
    </location>
</feature>
<keyword evidence="1" id="KW-0175">Coiled coil</keyword>
<name>A0A941GYM6_9CHRO</name>
<feature type="compositionally biased region" description="Acidic residues" evidence="2">
    <location>
        <begin position="283"/>
        <end position="301"/>
    </location>
</feature>
<accession>A0A941GYM6</accession>
<dbReference type="Proteomes" id="UP000767446">
    <property type="component" value="Unassembled WGS sequence"/>
</dbReference>
<gene>
    <name evidence="3" type="ORF">DSM107014_12725</name>
</gene>
<reference evidence="3" key="1">
    <citation type="submission" date="2021-02" db="EMBL/GenBank/DDBJ databases">
        <title>Metagenome analyses of Stigonema ocellatum DSM 106950, Chlorogloea purpurea SAG 13.99 and Gomphosphaeria aponina DSM 107014.</title>
        <authorList>
            <person name="Marter P."/>
            <person name="Huang S."/>
        </authorList>
    </citation>
    <scope>NUCLEOTIDE SEQUENCE</scope>
    <source>
        <strain evidence="3">JP213</strain>
    </source>
</reference>
<protein>
    <submittedName>
        <fullName evidence="3">Uncharacterized protein</fullName>
    </submittedName>
</protein>
<feature type="compositionally biased region" description="Basic and acidic residues" evidence="2">
    <location>
        <begin position="317"/>
        <end position="326"/>
    </location>
</feature>
<evidence type="ECO:0000256" key="2">
    <source>
        <dbReference type="SAM" id="MobiDB-lite"/>
    </source>
</evidence>
<dbReference type="EMBL" id="JADQBC010000085">
    <property type="protein sequence ID" value="MBR8828743.1"/>
    <property type="molecule type" value="Genomic_DNA"/>
</dbReference>
<feature type="region of interest" description="Disordered" evidence="2">
    <location>
        <begin position="250"/>
        <end position="326"/>
    </location>
</feature>
<feature type="coiled-coil region" evidence="1">
    <location>
        <begin position="145"/>
        <end position="177"/>
    </location>
</feature>
<feature type="compositionally biased region" description="Acidic residues" evidence="2">
    <location>
        <begin position="260"/>
        <end position="274"/>
    </location>
</feature>
<feature type="compositionally biased region" description="Basic and acidic residues" evidence="2">
    <location>
        <begin position="110"/>
        <end position="123"/>
    </location>
</feature>